<evidence type="ECO:0008006" key="4">
    <source>
        <dbReference type="Google" id="ProtNLM"/>
    </source>
</evidence>
<dbReference type="Gene3D" id="1.10.10.10">
    <property type="entry name" value="Winged helix-like DNA-binding domain superfamily/Winged helix DNA-binding domain"/>
    <property type="match status" value="1"/>
</dbReference>
<proteinExistence type="predicted"/>
<accession>A0AAE8UB34</accession>
<evidence type="ECO:0000313" key="2">
    <source>
        <dbReference type="EMBL" id="TCB86076.1"/>
    </source>
</evidence>
<feature type="compositionally biased region" description="Low complexity" evidence="1">
    <location>
        <begin position="95"/>
        <end position="114"/>
    </location>
</feature>
<sequence>MSMSLMVQAMKARVGNPLRKLVLIKLADNASDTGECWPAVATIAYECEISSRSVQTHIRQLVKDGFVRVEERRDSSGVNRSNIYHLTFNNEGENPAPYQKQAQKQGAGAAPYGANGAGWEGEGAAPPGANGAGGEGAGDSPRISQLLDPVKEPKTPLNPPKGNLAKTKFDPLAVELPDWLSCALWVEWVEYRKALRKPIKTPQGAKGSIRELERYRSQGIPPEVVIRHSIAREYQGLYPPSNFNMAQTSRPDITSVSKPDSSIPDGFTG</sequence>
<dbReference type="InterPro" id="IPR036388">
    <property type="entry name" value="WH-like_DNA-bd_sf"/>
</dbReference>
<dbReference type="Proteomes" id="UP000291623">
    <property type="component" value="Unassembled WGS sequence"/>
</dbReference>
<evidence type="ECO:0000256" key="1">
    <source>
        <dbReference type="SAM" id="MobiDB-lite"/>
    </source>
</evidence>
<gene>
    <name evidence="2" type="ORF">E0L16_12985</name>
</gene>
<organism evidence="2 3">
    <name type="scientific">Enterobacter quasihormaechei</name>
    <dbReference type="NCBI Taxonomy" id="2529382"/>
    <lineage>
        <taxon>Bacteria</taxon>
        <taxon>Pseudomonadati</taxon>
        <taxon>Pseudomonadota</taxon>
        <taxon>Gammaproteobacteria</taxon>
        <taxon>Enterobacterales</taxon>
        <taxon>Enterobacteriaceae</taxon>
        <taxon>Enterobacter</taxon>
    </lineage>
</organism>
<dbReference type="Pfam" id="PF13730">
    <property type="entry name" value="HTH_36"/>
    <property type="match status" value="1"/>
</dbReference>
<dbReference type="RefSeq" id="WP_131637077.1">
    <property type="nucleotide sequence ID" value="NZ_SJON01000009.1"/>
</dbReference>
<dbReference type="AlphaFoldDB" id="A0AAE8UB34"/>
<comment type="caution">
    <text evidence="2">The sequence shown here is derived from an EMBL/GenBank/DDBJ whole genome shotgun (WGS) entry which is preliminary data.</text>
</comment>
<evidence type="ECO:0000313" key="3">
    <source>
        <dbReference type="Proteomes" id="UP000291623"/>
    </source>
</evidence>
<name>A0AAE8UB34_9ENTR</name>
<feature type="region of interest" description="Disordered" evidence="1">
    <location>
        <begin position="241"/>
        <end position="269"/>
    </location>
</feature>
<feature type="compositionally biased region" description="Polar residues" evidence="1">
    <location>
        <begin position="241"/>
        <end position="260"/>
    </location>
</feature>
<feature type="region of interest" description="Disordered" evidence="1">
    <location>
        <begin position="89"/>
        <end position="163"/>
    </location>
</feature>
<reference evidence="2 3" key="1">
    <citation type="submission" date="2019-02" db="EMBL/GenBank/DDBJ databases">
        <title>The draft genome of Enterobacter spp. strains.</title>
        <authorList>
            <person name="Wang C."/>
            <person name="Feng Y."/>
            <person name="Zong Z."/>
        </authorList>
    </citation>
    <scope>NUCLEOTIDE SEQUENCE [LARGE SCALE GENOMIC DNA]</scope>
    <source>
        <strain evidence="2 3">WCHEQ120003</strain>
    </source>
</reference>
<protein>
    <recommendedName>
        <fullName evidence="4">Helix-turn-helix domain-containing protein</fullName>
    </recommendedName>
</protein>
<dbReference type="GeneID" id="92385695"/>
<dbReference type="EMBL" id="SJON01000009">
    <property type="protein sequence ID" value="TCB86076.1"/>
    <property type="molecule type" value="Genomic_DNA"/>
</dbReference>